<evidence type="ECO:0000313" key="8">
    <source>
        <dbReference type="EMBL" id="RED65218.1"/>
    </source>
</evidence>
<proteinExistence type="predicted"/>
<dbReference type="Pfam" id="PF05592">
    <property type="entry name" value="Bac_rhamnosid"/>
    <property type="match status" value="1"/>
</dbReference>
<feature type="domain" description="Alpha-L-rhamnosidase concanavalin-like" evidence="4">
    <location>
        <begin position="337"/>
        <end position="428"/>
    </location>
</feature>
<dbReference type="Gene3D" id="2.60.120.260">
    <property type="entry name" value="Galactose-binding domain-like"/>
    <property type="match status" value="2"/>
</dbReference>
<feature type="domain" description="Alpha-L-rhamnosidase six-hairpin glycosidase" evidence="6">
    <location>
        <begin position="438"/>
        <end position="774"/>
    </location>
</feature>
<dbReference type="Pfam" id="PF17389">
    <property type="entry name" value="Bac_rhamnosid6H"/>
    <property type="match status" value="1"/>
</dbReference>
<name>A0A3D9ITZ2_9BACL</name>
<dbReference type="GO" id="GO:0030596">
    <property type="term" value="F:alpha-L-rhamnosidase activity"/>
    <property type="evidence" value="ECO:0007669"/>
    <property type="project" value="UniProtKB-EC"/>
</dbReference>
<dbReference type="Gene3D" id="2.60.420.10">
    <property type="entry name" value="Maltose phosphorylase, domain 3"/>
    <property type="match status" value="1"/>
</dbReference>
<evidence type="ECO:0000256" key="3">
    <source>
        <dbReference type="ARBA" id="ARBA00022801"/>
    </source>
</evidence>
<dbReference type="Proteomes" id="UP000256977">
    <property type="component" value="Unassembled WGS sequence"/>
</dbReference>
<dbReference type="Pfam" id="PF08531">
    <property type="entry name" value="Bac_rhamnosid_N"/>
    <property type="match status" value="1"/>
</dbReference>
<dbReference type="InterPro" id="IPR035396">
    <property type="entry name" value="Bac_rhamnosid6H"/>
</dbReference>
<dbReference type="AlphaFoldDB" id="A0A3D9ITZ2"/>
<dbReference type="InterPro" id="IPR012341">
    <property type="entry name" value="6hp_glycosidase-like_sf"/>
</dbReference>
<dbReference type="Pfam" id="PF17390">
    <property type="entry name" value="Bac_rhamnosid_C"/>
    <property type="match status" value="1"/>
</dbReference>
<protein>
    <recommendedName>
        <fullName evidence="2">alpha-L-rhamnosidase</fullName>
        <ecNumber evidence="2">3.2.1.40</ecNumber>
    </recommendedName>
</protein>
<dbReference type="InterPro" id="IPR013783">
    <property type="entry name" value="Ig-like_fold"/>
</dbReference>
<comment type="caution">
    <text evidence="8">The sequence shown here is derived from an EMBL/GenBank/DDBJ whole genome shotgun (WGS) entry which is preliminary data.</text>
</comment>
<dbReference type="PANTHER" id="PTHR33307:SF6">
    <property type="entry name" value="ALPHA-RHAMNOSIDASE (EUROFUNG)-RELATED"/>
    <property type="match status" value="1"/>
</dbReference>
<dbReference type="EMBL" id="QRDZ01000021">
    <property type="protein sequence ID" value="RED65218.1"/>
    <property type="molecule type" value="Genomic_DNA"/>
</dbReference>
<evidence type="ECO:0000313" key="9">
    <source>
        <dbReference type="Proteomes" id="UP000256977"/>
    </source>
</evidence>
<keyword evidence="9" id="KW-1185">Reference proteome</keyword>
<dbReference type="SUPFAM" id="SSF48208">
    <property type="entry name" value="Six-hairpin glycosidases"/>
    <property type="match status" value="1"/>
</dbReference>
<keyword evidence="3" id="KW-0378">Hydrolase</keyword>
<evidence type="ECO:0000256" key="2">
    <source>
        <dbReference type="ARBA" id="ARBA00012652"/>
    </source>
</evidence>
<dbReference type="Gene3D" id="1.50.10.10">
    <property type="match status" value="1"/>
</dbReference>
<evidence type="ECO:0000259" key="7">
    <source>
        <dbReference type="Pfam" id="PF17390"/>
    </source>
</evidence>
<dbReference type="InterPro" id="IPR013737">
    <property type="entry name" value="Bac_rhamnosid_N"/>
</dbReference>
<dbReference type="InterPro" id="IPR035398">
    <property type="entry name" value="Bac_rhamnosid_C"/>
</dbReference>
<dbReference type="InterPro" id="IPR008902">
    <property type="entry name" value="Rhamnosid_concanavalin"/>
</dbReference>
<dbReference type="Gene3D" id="2.60.40.10">
    <property type="entry name" value="Immunoglobulins"/>
    <property type="match status" value="1"/>
</dbReference>
<gene>
    <name evidence="8" type="ORF">DFP98_121109</name>
</gene>
<evidence type="ECO:0000259" key="6">
    <source>
        <dbReference type="Pfam" id="PF17389"/>
    </source>
</evidence>
<feature type="domain" description="Alpha-L-rhamnosidase C-terminal" evidence="7">
    <location>
        <begin position="777"/>
        <end position="841"/>
    </location>
</feature>
<sequence length="897" mass="101262">MATKMNSSYNVYDLRVNELETPLGIDDDKLFFSWKIGAADRGDKQTHYRISVASSDKLLRDGVADLWDSGKLAGSPLRVLYKGALLSGSVRYWWKVESWNTGGTLSDSPIAYFDSGLRQDEWKASWIWKAEEPQVNDYAYFRKETELHKPVSSAKIYVSAHNRYQLFVNGTKVGGCGSPAPSHPRKRKYYLAYDVTGLLSNGRNCLSAIVHYLGGDGQNYVNGLPGLLLQMEIRYTDGTCDHVVSDPSWETLDVIPHAIGTPFQQFRRLSAIEDYDAAKLPAGWMNAGFPSGYTSVAVIASELESQAWTLKWQQMPEGAEERTIIPAATGIQEVGCQVFDAGLIVSGWPRISLKGIPGCTVQMRYSEDLDEAGYVKHNVTNELSEFYYDSYTMHGSDSETWAPDFSYKAFRYVEITGYPGLLTAEQVVIVSAHTAIVQEGSFHSSDDLLNRIYEACIQTQKNNTLGLLADCPHREQAQFLADADLQAETLLYHFGEAYPVLDKVLSDFADSQLENGTFPWVFPSGFDYPGFSGWIPEWDLHYCTLLWKLYEWSHQLQLLQTYYVPAKRMLDFYLDRADPELGLIPKSTQSSDWHISDHPYQNIDQNGRFLTVQNIKIKHVIDLMGKMATELGYEYDAAYMHRRSLLLQQAIVTHLYDPVRKRFADCYLSEQSHQGTNVVAYQYGIVPPEHKEEVLAHIKSEGLDCRTLLALNLLRVLFDNGAEDEAYRLIHKRDYPGWGYMIEQGARTIWEGFNDIESHCHAWNAYPARLLVEYLVGIRMASPGWDSMLIKPYVPEGITFMEGSVVTGRGRVYVRWEAAAGSLLLDVEIPPNATADAIFPLPSDGRNSWILTESGRVICSANGASHSNEPFIEVRDISDKIVFGLESGSYRFALQWK</sequence>
<dbReference type="GO" id="GO:0005975">
    <property type="term" value="P:carbohydrate metabolic process"/>
    <property type="evidence" value="ECO:0007669"/>
    <property type="project" value="InterPro"/>
</dbReference>
<comment type="catalytic activity">
    <reaction evidence="1">
        <text>Hydrolysis of terminal non-reducing alpha-L-rhamnose residues in alpha-L-rhamnosides.</text>
        <dbReference type="EC" id="3.2.1.40"/>
    </reaction>
</comment>
<dbReference type="InterPro" id="IPR016007">
    <property type="entry name" value="Alpha_rhamnosid"/>
</dbReference>
<dbReference type="PANTHER" id="PTHR33307">
    <property type="entry name" value="ALPHA-RHAMNOSIDASE (EUROFUNG)"/>
    <property type="match status" value="1"/>
</dbReference>
<evidence type="ECO:0000259" key="4">
    <source>
        <dbReference type="Pfam" id="PF05592"/>
    </source>
</evidence>
<dbReference type="InterPro" id="IPR008928">
    <property type="entry name" value="6-hairpin_glycosidase_sf"/>
</dbReference>
<feature type="domain" description="Bacterial alpha-L-rhamnosidase N-terminal" evidence="5">
    <location>
        <begin position="149"/>
        <end position="291"/>
    </location>
</feature>
<accession>A0A3D9ITZ2</accession>
<dbReference type="Pfam" id="PF25788">
    <property type="entry name" value="Ig_Rha78A_N"/>
    <property type="match status" value="1"/>
</dbReference>
<evidence type="ECO:0000259" key="5">
    <source>
        <dbReference type="Pfam" id="PF08531"/>
    </source>
</evidence>
<evidence type="ECO:0000256" key="1">
    <source>
        <dbReference type="ARBA" id="ARBA00001445"/>
    </source>
</evidence>
<reference evidence="8 9" key="1">
    <citation type="submission" date="2018-07" db="EMBL/GenBank/DDBJ databases">
        <title>Genomic Encyclopedia of Type Strains, Phase III (KMG-III): the genomes of soil and plant-associated and newly described type strains.</title>
        <authorList>
            <person name="Whitman W."/>
        </authorList>
    </citation>
    <scope>NUCLEOTIDE SEQUENCE [LARGE SCALE GENOMIC DNA]</scope>
    <source>
        <strain evidence="8 9">CECT 7287</strain>
    </source>
</reference>
<dbReference type="EC" id="3.2.1.40" evidence="2"/>
<organism evidence="8 9">
    <name type="scientific">Cohnella phaseoli</name>
    <dbReference type="NCBI Taxonomy" id="456490"/>
    <lineage>
        <taxon>Bacteria</taxon>
        <taxon>Bacillati</taxon>
        <taxon>Bacillota</taxon>
        <taxon>Bacilli</taxon>
        <taxon>Bacillales</taxon>
        <taxon>Paenibacillaceae</taxon>
        <taxon>Cohnella</taxon>
    </lineage>
</organism>